<dbReference type="EMBL" id="KK786450">
    <property type="protein sequence ID" value="KDO39585.1"/>
    <property type="molecule type" value="Genomic_DNA"/>
</dbReference>
<gene>
    <name evidence="1" type="ORF">CISIN_1g041452mg</name>
</gene>
<dbReference type="Proteomes" id="UP000027120">
    <property type="component" value="Unassembled WGS sequence"/>
</dbReference>
<evidence type="ECO:0000313" key="1">
    <source>
        <dbReference type="EMBL" id="KDO39585.1"/>
    </source>
</evidence>
<protein>
    <submittedName>
        <fullName evidence="1">Uncharacterized protein</fullName>
    </submittedName>
</protein>
<sequence length="102" mass="12062">MLMLCFFTQRVRTCRVGCHRVTIVHCDHFILFFLRRAFNQIDFVIWFELKDVIRLINPNQTPTPLMKVYVPFSGGVNQLKFTINTSTFHISKNSELCFFDTP</sequence>
<accession>A0A067DDG2</accession>
<organism evidence="1 2">
    <name type="scientific">Citrus sinensis</name>
    <name type="common">Sweet orange</name>
    <name type="synonym">Citrus aurantium var. sinensis</name>
    <dbReference type="NCBI Taxonomy" id="2711"/>
    <lineage>
        <taxon>Eukaryota</taxon>
        <taxon>Viridiplantae</taxon>
        <taxon>Streptophyta</taxon>
        <taxon>Embryophyta</taxon>
        <taxon>Tracheophyta</taxon>
        <taxon>Spermatophyta</taxon>
        <taxon>Magnoliopsida</taxon>
        <taxon>eudicotyledons</taxon>
        <taxon>Gunneridae</taxon>
        <taxon>Pentapetalae</taxon>
        <taxon>rosids</taxon>
        <taxon>malvids</taxon>
        <taxon>Sapindales</taxon>
        <taxon>Rutaceae</taxon>
        <taxon>Aurantioideae</taxon>
        <taxon>Citrus</taxon>
    </lineage>
</organism>
<proteinExistence type="predicted"/>
<dbReference type="AlphaFoldDB" id="A0A067DDG2"/>
<reference evidence="1 2" key="1">
    <citation type="submission" date="2014-04" db="EMBL/GenBank/DDBJ databases">
        <authorList>
            <consortium name="International Citrus Genome Consortium"/>
            <person name="Gmitter F."/>
            <person name="Chen C."/>
            <person name="Farmerie W."/>
            <person name="Harkins T."/>
            <person name="Desany B."/>
            <person name="Mohiuddin M."/>
            <person name="Kodira C."/>
            <person name="Borodovsky M."/>
            <person name="Lomsadze A."/>
            <person name="Burns P."/>
            <person name="Jenkins J."/>
            <person name="Prochnik S."/>
            <person name="Shu S."/>
            <person name="Chapman J."/>
            <person name="Pitluck S."/>
            <person name="Schmutz J."/>
            <person name="Rokhsar D."/>
        </authorList>
    </citation>
    <scope>NUCLEOTIDE SEQUENCE</scope>
</reference>
<name>A0A067DDG2_CITSI</name>
<evidence type="ECO:0000313" key="2">
    <source>
        <dbReference type="Proteomes" id="UP000027120"/>
    </source>
</evidence>
<keyword evidence="2" id="KW-1185">Reference proteome</keyword>